<dbReference type="KEGG" id="hfl:PUV54_01805"/>
<accession>A0AAE9ZFQ8</accession>
<name>A0AAE9ZFQ8_9PROT</name>
<dbReference type="GO" id="GO:0006313">
    <property type="term" value="P:DNA transposition"/>
    <property type="evidence" value="ECO:0007669"/>
    <property type="project" value="InterPro"/>
</dbReference>
<dbReference type="InterPro" id="IPR048020">
    <property type="entry name" value="Transpos_IS3"/>
</dbReference>
<dbReference type="NCBIfam" id="NF033516">
    <property type="entry name" value="transpos_IS3"/>
    <property type="match status" value="1"/>
</dbReference>
<reference evidence="2" key="1">
    <citation type="submission" date="2023-02" db="EMBL/GenBank/DDBJ databases">
        <title>Genome sequence of Hyphococcus flavus.</title>
        <authorList>
            <person name="Rong J.-C."/>
            <person name="Zhao Q."/>
            <person name="Yi M."/>
            <person name="Wu J.-Y."/>
        </authorList>
    </citation>
    <scope>NUCLEOTIDE SEQUENCE</scope>
    <source>
        <strain evidence="2">MCCC 1K03223</strain>
    </source>
</reference>
<evidence type="ECO:0000313" key="3">
    <source>
        <dbReference type="Proteomes" id="UP001214043"/>
    </source>
</evidence>
<dbReference type="SUPFAM" id="SSF46689">
    <property type="entry name" value="Homeodomain-like"/>
    <property type="match status" value="1"/>
</dbReference>
<dbReference type="PANTHER" id="PTHR47515">
    <property type="entry name" value="LOW CALCIUM RESPONSE LOCUS PROTEIN T"/>
    <property type="match status" value="1"/>
</dbReference>
<evidence type="ECO:0000259" key="1">
    <source>
        <dbReference type="PROSITE" id="PS50994"/>
    </source>
</evidence>
<dbReference type="InterPro" id="IPR025948">
    <property type="entry name" value="HTH-like_dom"/>
</dbReference>
<dbReference type="SUPFAM" id="SSF53098">
    <property type="entry name" value="Ribonuclease H-like"/>
    <property type="match status" value="1"/>
</dbReference>
<organism evidence="2 3">
    <name type="scientific">Hyphococcus flavus</name>
    <dbReference type="NCBI Taxonomy" id="1866326"/>
    <lineage>
        <taxon>Bacteria</taxon>
        <taxon>Pseudomonadati</taxon>
        <taxon>Pseudomonadota</taxon>
        <taxon>Alphaproteobacteria</taxon>
        <taxon>Parvularculales</taxon>
        <taxon>Parvularculaceae</taxon>
        <taxon>Hyphococcus</taxon>
    </lineage>
</organism>
<dbReference type="PROSITE" id="PS50994">
    <property type="entry name" value="INTEGRASE"/>
    <property type="match status" value="1"/>
</dbReference>
<dbReference type="InterPro" id="IPR002514">
    <property type="entry name" value="Transposase_8"/>
</dbReference>
<dbReference type="InterPro" id="IPR012337">
    <property type="entry name" value="RNaseH-like_sf"/>
</dbReference>
<dbReference type="InterPro" id="IPR009057">
    <property type="entry name" value="Homeodomain-like_sf"/>
</dbReference>
<gene>
    <name evidence="2" type="ORF">PUV54_01805</name>
</gene>
<dbReference type="Proteomes" id="UP001214043">
    <property type="component" value="Chromosome"/>
</dbReference>
<dbReference type="InterPro" id="IPR036397">
    <property type="entry name" value="RNaseH_sf"/>
</dbReference>
<dbReference type="GO" id="GO:0015074">
    <property type="term" value="P:DNA integration"/>
    <property type="evidence" value="ECO:0007669"/>
    <property type="project" value="InterPro"/>
</dbReference>
<dbReference type="PANTHER" id="PTHR47515:SF1">
    <property type="entry name" value="BLR2054 PROTEIN"/>
    <property type="match status" value="1"/>
</dbReference>
<dbReference type="Gene3D" id="3.30.420.10">
    <property type="entry name" value="Ribonuclease H-like superfamily/Ribonuclease H"/>
    <property type="match status" value="1"/>
</dbReference>
<dbReference type="GO" id="GO:0003677">
    <property type="term" value="F:DNA binding"/>
    <property type="evidence" value="ECO:0007669"/>
    <property type="project" value="InterPro"/>
</dbReference>
<dbReference type="Pfam" id="PF13276">
    <property type="entry name" value="HTH_21"/>
    <property type="match status" value="1"/>
</dbReference>
<proteinExistence type="predicted"/>
<dbReference type="GO" id="GO:0004803">
    <property type="term" value="F:transposase activity"/>
    <property type="evidence" value="ECO:0007669"/>
    <property type="project" value="InterPro"/>
</dbReference>
<dbReference type="Pfam" id="PF01527">
    <property type="entry name" value="HTH_Tnp_1"/>
    <property type="match status" value="1"/>
</dbReference>
<dbReference type="EMBL" id="CP118166">
    <property type="protein sequence ID" value="WDI31922.1"/>
    <property type="molecule type" value="Genomic_DNA"/>
</dbReference>
<dbReference type="Pfam" id="PF13683">
    <property type="entry name" value="rve_3"/>
    <property type="match status" value="1"/>
</dbReference>
<dbReference type="AlphaFoldDB" id="A0AAE9ZFQ8"/>
<evidence type="ECO:0000313" key="2">
    <source>
        <dbReference type="EMBL" id="WDI31922.1"/>
    </source>
</evidence>
<dbReference type="InterPro" id="IPR001584">
    <property type="entry name" value="Integrase_cat-core"/>
</dbReference>
<sequence length="374" mass="43771">MKRKRYSVEQIVAVLKQAEMGTPVADLIRHAGITEQTFYRWKKKYAGLESDQVRELKQVLDENTRLKKLVAELSLDKSVLQDVLSKKFSRPALMKEVVAYIMAAHGYSERRACQVTRQHRSTQRKKMVSDPLTELRQRMHEIVATRIRYGYRRVHIMLKREGWKIGHNRVYRVYREEGLVLKTKRPRRRKMATHREARCQPKVPNEAWSLDFVHDQLSNGQKIRALTIIDVYTRECLAIEVGYRLRGENVVEVLNRLVRFRGAPKALFCDNGAEFTGQMVDLWAYHNKVRMDFSKPATPTDNAHIESFNGSLRDECLNLHWFETLAEAKREIEAWRRDYNESRPHMALGNIAPSEYALQARNCRTTMERSAVGK</sequence>
<protein>
    <submittedName>
        <fullName evidence="2">IS3 family transposase</fullName>
    </submittedName>
</protein>
<keyword evidence="3" id="KW-1185">Reference proteome</keyword>
<feature type="domain" description="Integrase catalytic" evidence="1">
    <location>
        <begin position="200"/>
        <end position="361"/>
    </location>
</feature>